<dbReference type="GO" id="GO:0005524">
    <property type="term" value="F:ATP binding"/>
    <property type="evidence" value="ECO:0007669"/>
    <property type="project" value="UniProtKB-KW"/>
</dbReference>
<proteinExistence type="predicted"/>
<dbReference type="SUPFAM" id="SSF52540">
    <property type="entry name" value="P-loop containing nucleoside triphosphate hydrolases"/>
    <property type="match status" value="1"/>
</dbReference>
<dbReference type="Gene3D" id="3.40.50.300">
    <property type="entry name" value="P-loop containing nucleotide triphosphate hydrolases"/>
    <property type="match status" value="1"/>
</dbReference>
<dbReference type="STRING" id="1121256.SAMN02746089_01822"/>
<keyword evidence="1" id="KW-0813">Transport</keyword>
<dbReference type="Proteomes" id="UP000184088">
    <property type="component" value="Unassembled WGS sequence"/>
</dbReference>
<dbReference type="PANTHER" id="PTHR42939">
    <property type="entry name" value="ABC TRANSPORTER ATP-BINDING PROTEIN ALBC-RELATED"/>
    <property type="match status" value="1"/>
</dbReference>
<dbReference type="InterPro" id="IPR003593">
    <property type="entry name" value="AAA+_ATPase"/>
</dbReference>
<dbReference type="InterPro" id="IPR027417">
    <property type="entry name" value="P-loop_NTPase"/>
</dbReference>
<dbReference type="PANTHER" id="PTHR42939:SF3">
    <property type="entry name" value="ABC TRANSPORTER ATP-BINDING COMPONENT"/>
    <property type="match status" value="1"/>
</dbReference>
<evidence type="ECO:0000256" key="1">
    <source>
        <dbReference type="ARBA" id="ARBA00022448"/>
    </source>
</evidence>
<sequence>MNYLLEVNNLCKNYREFRLKNVSFKLPAGYIMGFIGPNGAGKSTTIKSIMGYINIDGGEIKVLGETVSRSDADYKQKIGYVGEEQYFIENMTVGWTLNFVSKFYTTWDDKLSMHLLKKYNISPSKKIRELSKGMRVKLSLMIALAHRPQLLILDEPTSGLDPLVRKEILDEFMEFVQDENHGVFFSSHITEDISRIADYVTYINNGEIILSDEKDRLLSRWKKVKVDIKYADEEVKENLRMYAQNAFYYTGITWDVERFKTIMKKKYPGAKIEIDNISLDDVLMSLVEVDKHASVSI</sequence>
<evidence type="ECO:0000313" key="5">
    <source>
        <dbReference type="EMBL" id="SHF38905.1"/>
    </source>
</evidence>
<organism evidence="5 6">
    <name type="scientific">Caldanaerobius fijiensis DSM 17918</name>
    <dbReference type="NCBI Taxonomy" id="1121256"/>
    <lineage>
        <taxon>Bacteria</taxon>
        <taxon>Bacillati</taxon>
        <taxon>Bacillota</taxon>
        <taxon>Clostridia</taxon>
        <taxon>Thermoanaerobacterales</taxon>
        <taxon>Thermoanaerobacteraceae</taxon>
        <taxon>Caldanaerobius</taxon>
    </lineage>
</organism>
<dbReference type="SMART" id="SM00382">
    <property type="entry name" value="AAA"/>
    <property type="match status" value="1"/>
</dbReference>
<dbReference type="Pfam" id="PF00005">
    <property type="entry name" value="ABC_tran"/>
    <property type="match status" value="1"/>
</dbReference>
<dbReference type="CDD" id="cd03230">
    <property type="entry name" value="ABC_DR_subfamily_A"/>
    <property type="match status" value="1"/>
</dbReference>
<dbReference type="EMBL" id="FQVH01000020">
    <property type="protein sequence ID" value="SHF38905.1"/>
    <property type="molecule type" value="Genomic_DNA"/>
</dbReference>
<gene>
    <name evidence="5" type="ORF">SAMN02746089_01822</name>
</gene>
<evidence type="ECO:0000313" key="6">
    <source>
        <dbReference type="Proteomes" id="UP000184088"/>
    </source>
</evidence>
<dbReference type="InterPro" id="IPR051782">
    <property type="entry name" value="ABC_Transporter_VariousFunc"/>
</dbReference>
<dbReference type="RefSeq" id="WP_073344364.1">
    <property type="nucleotide sequence ID" value="NZ_FQVH01000020.1"/>
</dbReference>
<evidence type="ECO:0000256" key="3">
    <source>
        <dbReference type="ARBA" id="ARBA00022840"/>
    </source>
</evidence>
<dbReference type="AlphaFoldDB" id="A0A1M5B8Z2"/>
<evidence type="ECO:0000256" key="2">
    <source>
        <dbReference type="ARBA" id="ARBA00022741"/>
    </source>
</evidence>
<evidence type="ECO:0000259" key="4">
    <source>
        <dbReference type="PROSITE" id="PS50893"/>
    </source>
</evidence>
<keyword evidence="3 5" id="KW-0067">ATP-binding</keyword>
<keyword evidence="2" id="KW-0547">Nucleotide-binding</keyword>
<dbReference type="PROSITE" id="PS50893">
    <property type="entry name" value="ABC_TRANSPORTER_2"/>
    <property type="match status" value="1"/>
</dbReference>
<accession>A0A1M5B8Z2</accession>
<keyword evidence="6" id="KW-1185">Reference proteome</keyword>
<protein>
    <submittedName>
        <fullName evidence="5">ABC-2 type transport system ATP-binding protein</fullName>
    </submittedName>
</protein>
<name>A0A1M5B8Z2_9THEO</name>
<dbReference type="InterPro" id="IPR003439">
    <property type="entry name" value="ABC_transporter-like_ATP-bd"/>
</dbReference>
<feature type="domain" description="ABC transporter" evidence="4">
    <location>
        <begin position="5"/>
        <end position="230"/>
    </location>
</feature>
<reference evidence="5 6" key="1">
    <citation type="submission" date="2016-11" db="EMBL/GenBank/DDBJ databases">
        <authorList>
            <person name="Jaros S."/>
            <person name="Januszkiewicz K."/>
            <person name="Wedrychowicz H."/>
        </authorList>
    </citation>
    <scope>NUCLEOTIDE SEQUENCE [LARGE SCALE GENOMIC DNA]</scope>
    <source>
        <strain evidence="5 6">DSM 17918</strain>
    </source>
</reference>
<dbReference type="GO" id="GO:0016887">
    <property type="term" value="F:ATP hydrolysis activity"/>
    <property type="evidence" value="ECO:0007669"/>
    <property type="project" value="InterPro"/>
</dbReference>